<reference evidence="3 4" key="1">
    <citation type="submission" date="2017-06" db="EMBL/GenBank/DDBJ databases">
        <title>Description of Rhodopirellula bahusiensis sp. nov.</title>
        <authorList>
            <person name="Kizina J."/>
            <person name="Harder J."/>
        </authorList>
    </citation>
    <scope>NUCLEOTIDE SEQUENCE [LARGE SCALE GENOMIC DNA]</scope>
    <source>
        <strain evidence="3 4">SWK21</strain>
    </source>
</reference>
<evidence type="ECO:0008006" key="5">
    <source>
        <dbReference type="Google" id="ProtNLM"/>
    </source>
</evidence>
<feature type="signal peptide" evidence="2">
    <location>
        <begin position="1"/>
        <end position="25"/>
    </location>
</feature>
<name>A0A2G1VYJ2_9BACT</name>
<evidence type="ECO:0000313" key="4">
    <source>
        <dbReference type="Proteomes" id="UP000225740"/>
    </source>
</evidence>
<evidence type="ECO:0000256" key="1">
    <source>
        <dbReference type="ARBA" id="ARBA00009820"/>
    </source>
</evidence>
<organism evidence="3 4">
    <name type="scientific">Rhodopirellula bahusiensis</name>
    <dbReference type="NCBI Taxonomy" id="2014065"/>
    <lineage>
        <taxon>Bacteria</taxon>
        <taxon>Pseudomonadati</taxon>
        <taxon>Planctomycetota</taxon>
        <taxon>Planctomycetia</taxon>
        <taxon>Pirellulales</taxon>
        <taxon>Pirellulaceae</taxon>
        <taxon>Rhodopirellula</taxon>
    </lineage>
</organism>
<feature type="chain" id="PRO_5013585371" description="Translocation protein TolB" evidence="2">
    <location>
        <begin position="26"/>
        <end position="349"/>
    </location>
</feature>
<proteinExistence type="inferred from homology"/>
<evidence type="ECO:0000256" key="2">
    <source>
        <dbReference type="SAM" id="SignalP"/>
    </source>
</evidence>
<dbReference type="EMBL" id="NIZW01000038">
    <property type="protein sequence ID" value="PHQ31801.1"/>
    <property type="molecule type" value="Genomic_DNA"/>
</dbReference>
<keyword evidence="2" id="KW-0732">Signal</keyword>
<protein>
    <recommendedName>
        <fullName evidence="5">Translocation protein TolB</fullName>
    </recommendedName>
</protein>
<dbReference type="Proteomes" id="UP000225740">
    <property type="component" value="Unassembled WGS sequence"/>
</dbReference>
<keyword evidence="4" id="KW-1185">Reference proteome</keyword>
<dbReference type="AlphaFoldDB" id="A0A2G1VYJ2"/>
<dbReference type="Gene3D" id="2.120.10.30">
    <property type="entry name" value="TolB, C-terminal domain"/>
    <property type="match status" value="2"/>
</dbReference>
<dbReference type="SUPFAM" id="SSF69304">
    <property type="entry name" value="Tricorn protease N-terminal domain"/>
    <property type="match status" value="1"/>
</dbReference>
<comment type="similarity">
    <text evidence="1">Belongs to the TolB family.</text>
</comment>
<accession>A0A2G1VYJ2</accession>
<dbReference type="PANTHER" id="PTHR36842">
    <property type="entry name" value="PROTEIN TOLB HOMOLOG"/>
    <property type="match status" value="1"/>
</dbReference>
<dbReference type="Pfam" id="PF07676">
    <property type="entry name" value="PD40"/>
    <property type="match status" value="3"/>
</dbReference>
<sequence>MDAKRCVFFLMSGLALFALACSASAEYPQTTPASIEANSEARLREVVVSHTDDNGILQLYRMNEDGSNSRQLTHSQLGCRMPACSPDGKRLAYVQQVGHGLSLWVSDLDGKNARALINRGNNLLPSWVPDSKHVVWMKPKPGKDPSHDSQIHLMNTETGESRRLFTDPEQIKFSNSMPSVSPRGDKIAFVSNRSGPMRIWMSDLDGGNARAISTVTRDLEETLQLPVEQKVPAWSPDGQWIAHWEGVEMTHLSQFTGKQDHERDRQITQTWHVWIVGNDGKNKRKVGRGDDPTWSPDGFVTRAFPDPERGGPKVVIETNSGNKELPIVPHKKNWGRFTWVPQNARHQAD</sequence>
<comment type="caution">
    <text evidence="3">The sequence shown here is derived from an EMBL/GenBank/DDBJ whole genome shotgun (WGS) entry which is preliminary data.</text>
</comment>
<dbReference type="InterPro" id="IPR011659">
    <property type="entry name" value="WD40"/>
</dbReference>
<dbReference type="PANTHER" id="PTHR36842:SF1">
    <property type="entry name" value="PROTEIN TOLB"/>
    <property type="match status" value="1"/>
</dbReference>
<dbReference type="InterPro" id="IPR011042">
    <property type="entry name" value="6-blade_b-propeller_TolB-like"/>
</dbReference>
<gene>
    <name evidence="3" type="ORF">CEE69_28920</name>
</gene>
<dbReference type="PROSITE" id="PS51257">
    <property type="entry name" value="PROKAR_LIPOPROTEIN"/>
    <property type="match status" value="1"/>
</dbReference>
<evidence type="ECO:0000313" key="3">
    <source>
        <dbReference type="EMBL" id="PHQ31801.1"/>
    </source>
</evidence>